<evidence type="ECO:0000313" key="1">
    <source>
        <dbReference type="EMBL" id="MCD2425271.1"/>
    </source>
</evidence>
<keyword evidence="2" id="KW-1185">Reference proteome</keyword>
<evidence type="ECO:0000313" key="2">
    <source>
        <dbReference type="Proteomes" id="UP001199816"/>
    </source>
</evidence>
<dbReference type="Proteomes" id="UP001199816">
    <property type="component" value="Unassembled WGS sequence"/>
</dbReference>
<accession>A0ABS8PZB0</accession>
<evidence type="ECO:0008006" key="3">
    <source>
        <dbReference type="Google" id="ProtNLM"/>
    </source>
</evidence>
<proteinExistence type="predicted"/>
<dbReference type="RefSeq" id="WP_231007716.1">
    <property type="nucleotide sequence ID" value="NZ_JAJNEC010000006.1"/>
</dbReference>
<sequence length="170" mass="18937">MKVIKNITVAFSLLAILASCEDKDYPKGVEEYAHHYYLVFYPNTNDTVKVQRSQTALLKLPVQFYSAFTRDYDAVAYYIADTARISNRAVRGTDFEITDRNGNTLQPDAGGRFSITFPKAKQAKDTIYVKMLNAAAPGSRRVTIGILGNTTGQYTVDTFAVGHLRPLVIN</sequence>
<organism evidence="1 2">
    <name type="scientific">Niabella pedocola</name>
    <dbReference type="NCBI Taxonomy" id="1752077"/>
    <lineage>
        <taxon>Bacteria</taxon>
        <taxon>Pseudomonadati</taxon>
        <taxon>Bacteroidota</taxon>
        <taxon>Chitinophagia</taxon>
        <taxon>Chitinophagales</taxon>
        <taxon>Chitinophagaceae</taxon>
        <taxon>Niabella</taxon>
    </lineage>
</organism>
<protein>
    <recommendedName>
        <fullName evidence="3">DUF4843 domain-containing protein</fullName>
    </recommendedName>
</protein>
<dbReference type="EMBL" id="JAJNEC010000006">
    <property type="protein sequence ID" value="MCD2425271.1"/>
    <property type="molecule type" value="Genomic_DNA"/>
</dbReference>
<comment type="caution">
    <text evidence="1">The sequence shown here is derived from an EMBL/GenBank/DDBJ whole genome shotgun (WGS) entry which is preliminary data.</text>
</comment>
<dbReference type="PROSITE" id="PS51257">
    <property type="entry name" value="PROKAR_LIPOPROTEIN"/>
    <property type="match status" value="1"/>
</dbReference>
<reference evidence="1 2" key="1">
    <citation type="submission" date="2021-11" db="EMBL/GenBank/DDBJ databases">
        <title>Genomic of Niabella pedocola.</title>
        <authorList>
            <person name="Wu T."/>
        </authorList>
    </citation>
    <scope>NUCLEOTIDE SEQUENCE [LARGE SCALE GENOMIC DNA]</scope>
    <source>
        <strain evidence="1 2">JCM 31011</strain>
    </source>
</reference>
<name>A0ABS8PZB0_9BACT</name>
<gene>
    <name evidence="1" type="ORF">LQ567_20965</name>
</gene>